<dbReference type="GO" id="GO:0006865">
    <property type="term" value="P:amino acid transport"/>
    <property type="evidence" value="ECO:0007669"/>
    <property type="project" value="UniProtKB-KW"/>
</dbReference>
<evidence type="ECO:0000313" key="8">
    <source>
        <dbReference type="Proteomes" id="UP000612585"/>
    </source>
</evidence>
<evidence type="ECO:0000256" key="4">
    <source>
        <dbReference type="ARBA" id="ARBA00022970"/>
    </source>
</evidence>
<evidence type="ECO:0000259" key="6">
    <source>
        <dbReference type="Pfam" id="PF13458"/>
    </source>
</evidence>
<dbReference type="Proteomes" id="UP000612585">
    <property type="component" value="Unassembled WGS sequence"/>
</dbReference>
<evidence type="ECO:0000256" key="1">
    <source>
        <dbReference type="ARBA" id="ARBA00010062"/>
    </source>
</evidence>
<dbReference type="EMBL" id="BOPG01000061">
    <property type="protein sequence ID" value="GIJ60923.1"/>
    <property type="molecule type" value="Genomic_DNA"/>
</dbReference>
<dbReference type="InterPro" id="IPR051010">
    <property type="entry name" value="BCAA_transport"/>
</dbReference>
<evidence type="ECO:0000256" key="5">
    <source>
        <dbReference type="SAM" id="MobiDB-lite"/>
    </source>
</evidence>
<sequence>MVATAGCGDDSAGGDGAGKDGSRPYRIGMIAPLTGNYEQLGRDHKKAVELAVEEINTAGGVLGRPIELQVRDDRSEPNQSALAFNDIKGGVDVVIGSAFSNSALATIPLAEDARIPYVSLAPADEQVKPIRPHTFVVPATSAQYADRLLQYFQAMNLKKIAVAFDGRSSYATAGLIGMRDKAGYYGLTLVASEEFQTGISDFTAIFNRVKNSGAQVLTVWATGPPAVTATKQYATSKLALPLVMTGAQASRLFLDPAGSAAEGLTIASSIGVVGSYLPEGEQKEVIASLSRSFRALYKYAPPQFAQDGYSAVQLIAAAAKQAKSIDRAKVRDALENIRLVTPNGYYAYSKTDHNGLTSDFISVNKVDGGALIPTDWAKSQFPAAMR</sequence>
<evidence type="ECO:0000313" key="7">
    <source>
        <dbReference type="EMBL" id="GIJ60923.1"/>
    </source>
</evidence>
<feature type="compositionally biased region" description="Low complexity" evidence="5">
    <location>
        <begin position="1"/>
        <end position="10"/>
    </location>
</feature>
<feature type="domain" description="Leucine-binding protein" evidence="6">
    <location>
        <begin position="24"/>
        <end position="355"/>
    </location>
</feature>
<organism evidence="7 8">
    <name type="scientific">Virgisporangium aurantiacum</name>
    <dbReference type="NCBI Taxonomy" id="175570"/>
    <lineage>
        <taxon>Bacteria</taxon>
        <taxon>Bacillati</taxon>
        <taxon>Actinomycetota</taxon>
        <taxon>Actinomycetes</taxon>
        <taxon>Micromonosporales</taxon>
        <taxon>Micromonosporaceae</taxon>
        <taxon>Virgisporangium</taxon>
    </lineage>
</organism>
<keyword evidence="8" id="KW-1185">Reference proteome</keyword>
<dbReference type="PANTHER" id="PTHR30483:SF38">
    <property type="entry name" value="BLR7848 PROTEIN"/>
    <property type="match status" value="1"/>
</dbReference>
<dbReference type="Pfam" id="PF13458">
    <property type="entry name" value="Peripla_BP_6"/>
    <property type="match status" value="1"/>
</dbReference>
<dbReference type="PANTHER" id="PTHR30483">
    <property type="entry name" value="LEUCINE-SPECIFIC-BINDING PROTEIN"/>
    <property type="match status" value="1"/>
</dbReference>
<dbReference type="CDD" id="cd06333">
    <property type="entry name" value="PBP1_ABC_RPA1789-like"/>
    <property type="match status" value="1"/>
</dbReference>
<dbReference type="AlphaFoldDB" id="A0A8J3ZGG9"/>
<dbReference type="InterPro" id="IPR028081">
    <property type="entry name" value="Leu-bd"/>
</dbReference>
<gene>
    <name evidence="7" type="ORF">Vau01_084390</name>
</gene>
<protein>
    <submittedName>
        <fullName evidence="7">ABC transporter substrate-binding protein</fullName>
    </submittedName>
</protein>
<name>A0A8J3ZGG9_9ACTN</name>
<evidence type="ECO:0000256" key="3">
    <source>
        <dbReference type="ARBA" id="ARBA00022729"/>
    </source>
</evidence>
<dbReference type="Gene3D" id="3.40.50.2300">
    <property type="match status" value="2"/>
</dbReference>
<proteinExistence type="inferred from homology"/>
<comment type="similarity">
    <text evidence="1">Belongs to the leucine-binding protein family.</text>
</comment>
<keyword evidence="2" id="KW-0813">Transport</keyword>
<keyword evidence="4" id="KW-0029">Amino-acid transport</keyword>
<comment type="caution">
    <text evidence="7">The sequence shown here is derived from an EMBL/GenBank/DDBJ whole genome shotgun (WGS) entry which is preliminary data.</text>
</comment>
<accession>A0A8J3ZGG9</accession>
<reference evidence="7" key="1">
    <citation type="submission" date="2021-01" db="EMBL/GenBank/DDBJ databases">
        <title>Whole genome shotgun sequence of Virgisporangium aurantiacum NBRC 16421.</title>
        <authorList>
            <person name="Komaki H."/>
            <person name="Tamura T."/>
        </authorList>
    </citation>
    <scope>NUCLEOTIDE SEQUENCE</scope>
    <source>
        <strain evidence="7">NBRC 16421</strain>
    </source>
</reference>
<evidence type="ECO:0000256" key="2">
    <source>
        <dbReference type="ARBA" id="ARBA00022448"/>
    </source>
</evidence>
<dbReference type="InterPro" id="IPR000709">
    <property type="entry name" value="Leu_Ile_Val-bd"/>
</dbReference>
<feature type="region of interest" description="Disordered" evidence="5">
    <location>
        <begin position="1"/>
        <end position="21"/>
    </location>
</feature>
<dbReference type="SUPFAM" id="SSF53822">
    <property type="entry name" value="Periplasmic binding protein-like I"/>
    <property type="match status" value="1"/>
</dbReference>
<dbReference type="InterPro" id="IPR028082">
    <property type="entry name" value="Peripla_BP_I"/>
</dbReference>
<dbReference type="PRINTS" id="PR00337">
    <property type="entry name" value="LEUILEVALBP"/>
</dbReference>
<keyword evidence="3" id="KW-0732">Signal</keyword>